<proteinExistence type="inferred from homology"/>
<dbReference type="NCBIfam" id="TIGR01833">
    <property type="entry name" value="HMG-CoA-S_euk"/>
    <property type="match status" value="1"/>
</dbReference>
<comment type="subunit">
    <text evidence="2">Homodimer.</text>
</comment>
<dbReference type="InterPro" id="IPR013528">
    <property type="entry name" value="HMG_CoA_synth_N"/>
</dbReference>
<dbReference type="InterPro" id="IPR016039">
    <property type="entry name" value="Thiolase-like"/>
</dbReference>
<dbReference type="EC" id="2.3.3.10" evidence="8"/>
<dbReference type="AlphaFoldDB" id="A0A836AP37"/>
<comment type="caution">
    <text evidence="11">The sequence shown here is derived from an EMBL/GenBank/DDBJ whole genome shotgun (WGS) entry which is preliminary data.</text>
</comment>
<feature type="binding site" evidence="7">
    <location>
        <position position="208"/>
    </location>
    <ligand>
        <name>CoA</name>
        <dbReference type="ChEBI" id="CHEBI:57287"/>
    </ligand>
</feature>
<dbReference type="GO" id="GO:0010142">
    <property type="term" value="P:farnesyl diphosphate biosynthetic process, mevalonate pathway"/>
    <property type="evidence" value="ECO:0007669"/>
    <property type="project" value="InterPro"/>
</dbReference>
<dbReference type="GO" id="GO:0006084">
    <property type="term" value="P:acetyl-CoA metabolic process"/>
    <property type="evidence" value="ECO:0007669"/>
    <property type="project" value="InterPro"/>
</dbReference>
<dbReference type="Gene3D" id="3.40.47.10">
    <property type="match status" value="1"/>
</dbReference>
<dbReference type="GO" id="GO:0004421">
    <property type="term" value="F:hydroxymethylglutaryl-CoA synthase activity"/>
    <property type="evidence" value="ECO:0007669"/>
    <property type="project" value="UniProtKB-EC"/>
</dbReference>
<keyword evidence="9" id="KW-0732">Signal</keyword>
<feature type="binding site" evidence="7">
    <location>
        <position position="260"/>
    </location>
    <ligand>
        <name>CoA</name>
        <dbReference type="ChEBI" id="CHEBI:57287"/>
    </ligand>
</feature>
<evidence type="ECO:0000313" key="12">
    <source>
        <dbReference type="Proteomes" id="UP000664991"/>
    </source>
</evidence>
<comment type="function">
    <text evidence="8">Catalyzes the condensation of acetyl-CoA with acetoacetyl-CoA to form HMG-CoA.</text>
</comment>
<keyword evidence="8" id="KW-0752">Steroid biosynthesis</keyword>
<evidence type="ECO:0000256" key="4">
    <source>
        <dbReference type="ARBA" id="ARBA00022679"/>
    </source>
</evidence>
<evidence type="ECO:0000256" key="8">
    <source>
        <dbReference type="RuleBase" id="RU364071"/>
    </source>
</evidence>
<dbReference type="GO" id="GO:0005739">
    <property type="term" value="C:mitochondrion"/>
    <property type="evidence" value="ECO:0007669"/>
    <property type="project" value="TreeGrafter"/>
</dbReference>
<evidence type="ECO:0000256" key="6">
    <source>
        <dbReference type="PIRSR" id="PIRSR610122-1"/>
    </source>
</evidence>
<dbReference type="CDD" id="cd03594">
    <property type="entry name" value="CLECT_REG-1_like"/>
    <property type="match status" value="1"/>
</dbReference>
<dbReference type="Pfam" id="PF08540">
    <property type="entry name" value="HMG_CoA_synt_C"/>
    <property type="match status" value="1"/>
</dbReference>
<dbReference type="Pfam" id="PF01154">
    <property type="entry name" value="HMG_CoA_synt_N"/>
    <property type="match status" value="1"/>
</dbReference>
<protein>
    <recommendedName>
        <fullName evidence="8">Hydroxymethylglutaryl-CoA synthase</fullName>
        <shortName evidence="8">HMG-CoA synthase</shortName>
        <ecNumber evidence="8">2.3.3.10</ecNumber>
    </recommendedName>
    <alternativeName>
        <fullName evidence="8">3-hydroxy-3-methylglutaryl coenzyme A synthase</fullName>
    </alternativeName>
</protein>
<evidence type="ECO:0000256" key="3">
    <source>
        <dbReference type="ARBA" id="ARBA00022516"/>
    </source>
</evidence>
<dbReference type="UniPathway" id="UPA00058">
    <property type="reaction ID" value="UER00102"/>
</dbReference>
<evidence type="ECO:0000256" key="9">
    <source>
        <dbReference type="SAM" id="SignalP"/>
    </source>
</evidence>
<dbReference type="PANTHER" id="PTHR43323">
    <property type="entry name" value="3-HYDROXY-3-METHYLGLUTARYL COENZYME A SYNTHASE"/>
    <property type="match status" value="1"/>
</dbReference>
<evidence type="ECO:0000256" key="7">
    <source>
        <dbReference type="PIRSR" id="PIRSR610122-2"/>
    </source>
</evidence>
<feature type="binding site" evidence="7">
    <location>
        <position position="154"/>
    </location>
    <ligand>
        <name>CoA</name>
        <dbReference type="ChEBI" id="CHEBI:57287"/>
    </ligand>
</feature>
<sequence>MALKSMWLVFLMSYVVSTEVVDAIVLRPSCTTGWFYHRSYCYGYFRKLRNWSEAELECQSYGNGGHLASVLSLKEASTIAKYIGAYQRNKPVWIGLHDPQKKHRWQWVDGAMSIYKSLSGESVGENKYCAAMDAKTSRYALVVCGDIAVYPSGNARPTGGAGAVAMLVGPEAPLVLERGLRGTHMENVYDFYKPDVTSEYPLVDGKLSIQCYLRALDKCYAFYRQKIEKQWKQAGIDRPFTLDDVQYMIFHTPFCKLVQKSLARLMFNDFLLASGDTQTGIYKGLEAFRGLKLEDTYTNKEVDKAFLKASLNMFNKKTKNSLYLSTYNGNMYTSSLYGCLASLLAHHSAQDLAGSRIGAFSYGSGLAASFFSFRVSQDASPGSPLEKLVSSTSDLQKRLASRKRVSPEEFTEIMNQREQYYHKMNFSPPGDKNSLFPGTWYLERVDELYRRKYARRPV</sequence>
<evidence type="ECO:0000259" key="10">
    <source>
        <dbReference type="PROSITE" id="PS50041"/>
    </source>
</evidence>
<feature type="binding site" evidence="7">
    <location>
        <position position="256"/>
    </location>
    <ligand>
        <name>CoA</name>
        <dbReference type="ChEBI" id="CHEBI:57287"/>
    </ligand>
</feature>
<evidence type="ECO:0000256" key="5">
    <source>
        <dbReference type="ARBA" id="ARBA00023098"/>
    </source>
</evidence>
<dbReference type="InterPro" id="IPR016187">
    <property type="entry name" value="CTDL_fold"/>
</dbReference>
<gene>
    <name evidence="11" type="ORF">JEQ12_000733</name>
</gene>
<comment type="catalytic activity">
    <reaction evidence="8">
        <text>acetoacetyl-CoA + acetyl-CoA + H2O = (3S)-3-hydroxy-3-methylglutaryl-CoA + CoA + H(+)</text>
        <dbReference type="Rhea" id="RHEA:10188"/>
        <dbReference type="ChEBI" id="CHEBI:15377"/>
        <dbReference type="ChEBI" id="CHEBI:15378"/>
        <dbReference type="ChEBI" id="CHEBI:43074"/>
        <dbReference type="ChEBI" id="CHEBI:57286"/>
        <dbReference type="ChEBI" id="CHEBI:57287"/>
        <dbReference type="ChEBI" id="CHEBI:57288"/>
        <dbReference type="EC" id="2.3.3.10"/>
    </reaction>
</comment>
<feature type="chain" id="PRO_5032322904" description="Hydroxymethylglutaryl-CoA synthase" evidence="9">
    <location>
        <begin position="18"/>
        <end position="458"/>
    </location>
</feature>
<comment type="pathway">
    <text evidence="8">Metabolic intermediate biosynthesis; (R)-mevalonate biosynthesis; (R)-mevalonate from acetyl-CoA: step 2/3.</text>
</comment>
<dbReference type="SUPFAM" id="SSF56436">
    <property type="entry name" value="C-type lectin-like"/>
    <property type="match status" value="1"/>
</dbReference>
<dbReference type="PRINTS" id="PR01504">
    <property type="entry name" value="PNCREATITSAP"/>
</dbReference>
<keyword evidence="4 8" id="KW-0808">Transferase</keyword>
<evidence type="ECO:0000256" key="2">
    <source>
        <dbReference type="ARBA" id="ARBA00011738"/>
    </source>
</evidence>
<keyword evidence="3 8" id="KW-0444">Lipid biosynthesis</keyword>
<name>A0A836AP37_SHEEP</name>
<keyword evidence="8" id="KW-0756">Sterol biosynthesis</keyword>
<dbReference type="InterPro" id="IPR010122">
    <property type="entry name" value="HMG_CoA_synthase_euk"/>
</dbReference>
<organism evidence="11 12">
    <name type="scientific">Ovis aries</name>
    <name type="common">Sheep</name>
    <dbReference type="NCBI Taxonomy" id="9940"/>
    <lineage>
        <taxon>Eukaryota</taxon>
        <taxon>Metazoa</taxon>
        <taxon>Chordata</taxon>
        <taxon>Craniata</taxon>
        <taxon>Vertebrata</taxon>
        <taxon>Euteleostomi</taxon>
        <taxon>Mammalia</taxon>
        <taxon>Eutheria</taxon>
        <taxon>Laurasiatheria</taxon>
        <taxon>Artiodactyla</taxon>
        <taxon>Ruminantia</taxon>
        <taxon>Pecora</taxon>
        <taxon>Bovidae</taxon>
        <taxon>Caprinae</taxon>
        <taxon>Ovis</taxon>
    </lineage>
</organism>
<feature type="active site" description="Proton donor/acceptor" evidence="6">
    <location>
        <position position="251"/>
    </location>
</feature>
<dbReference type="EMBL" id="JAEMGP010000001">
    <property type="protein sequence ID" value="KAG5215157.1"/>
    <property type="molecule type" value="Genomic_DNA"/>
</dbReference>
<feature type="domain" description="C-type lectin" evidence="10">
    <location>
        <begin position="37"/>
        <end position="144"/>
    </location>
</feature>
<evidence type="ECO:0000256" key="1">
    <source>
        <dbReference type="ARBA" id="ARBA00007061"/>
    </source>
</evidence>
<dbReference type="CDD" id="cd00827">
    <property type="entry name" value="init_cond_enzymes"/>
    <property type="match status" value="1"/>
</dbReference>
<comment type="similarity">
    <text evidence="1 8">Belongs to the thiolase-like superfamily. HMG-CoA synthase family.</text>
</comment>
<dbReference type="InterPro" id="IPR001304">
    <property type="entry name" value="C-type_lectin-like"/>
</dbReference>
<dbReference type="InterPro" id="IPR013746">
    <property type="entry name" value="HMG_CoA_synt_C_dom"/>
</dbReference>
<reference evidence="11 12" key="1">
    <citation type="submission" date="2020-12" db="EMBL/GenBank/DDBJ databases">
        <title>De novo assembly of Tibetan sheep genome.</title>
        <authorList>
            <person name="Li X."/>
        </authorList>
    </citation>
    <scope>NUCLEOTIDE SEQUENCE [LARGE SCALE GENOMIC DNA]</scope>
    <source>
        <tissue evidence="11">Heart</tissue>
    </source>
</reference>
<dbReference type="Proteomes" id="UP000664991">
    <property type="component" value="Unassembled WGS sequence"/>
</dbReference>
<keyword evidence="8" id="KW-0753">Steroid metabolism</keyword>
<dbReference type="SUPFAM" id="SSF53901">
    <property type="entry name" value="Thiolase-like"/>
    <property type="match status" value="1"/>
</dbReference>
<dbReference type="InterPro" id="IPR016186">
    <property type="entry name" value="C-type_lectin-like/link_sf"/>
</dbReference>
<dbReference type="Gene3D" id="3.10.100.10">
    <property type="entry name" value="Mannose-Binding Protein A, subunit A"/>
    <property type="match status" value="1"/>
</dbReference>
<keyword evidence="8" id="KW-1207">Sterol metabolism</keyword>
<feature type="signal peptide" evidence="9">
    <location>
        <begin position="1"/>
        <end position="17"/>
    </location>
</feature>
<dbReference type="PROSITE" id="PS50041">
    <property type="entry name" value="C_TYPE_LECTIN_2"/>
    <property type="match status" value="1"/>
</dbReference>
<keyword evidence="5 8" id="KW-0443">Lipid metabolism</keyword>
<evidence type="ECO:0000313" key="11">
    <source>
        <dbReference type="EMBL" id="KAG5215157.1"/>
    </source>
</evidence>
<dbReference type="SMART" id="SM00034">
    <property type="entry name" value="CLECT"/>
    <property type="match status" value="1"/>
</dbReference>
<accession>A0A836AP37</accession>
<dbReference type="GO" id="GO:0016126">
    <property type="term" value="P:sterol biosynthetic process"/>
    <property type="evidence" value="ECO:0007669"/>
    <property type="project" value="UniProtKB-KW"/>
</dbReference>
<dbReference type="PANTHER" id="PTHR43323:SF1">
    <property type="entry name" value="HYDROXYMETHYLGLUTARYL-COA SYNTHASE, MITOCHONDRIAL"/>
    <property type="match status" value="1"/>
</dbReference>